<dbReference type="EMBL" id="AJVK01020321">
    <property type="status" value="NOT_ANNOTATED_CDS"/>
    <property type="molecule type" value="Genomic_DNA"/>
</dbReference>
<dbReference type="VEuPathDB" id="VectorBase:PPAI000229"/>
<dbReference type="VEuPathDB" id="VectorBase:PPAPM1_008355"/>
<dbReference type="Proteomes" id="UP000092462">
    <property type="component" value="Unassembled WGS sequence"/>
</dbReference>
<feature type="compositionally biased region" description="Polar residues" evidence="2">
    <location>
        <begin position="52"/>
        <end position="71"/>
    </location>
</feature>
<evidence type="ECO:0000256" key="2">
    <source>
        <dbReference type="SAM" id="MobiDB-lite"/>
    </source>
</evidence>
<protein>
    <submittedName>
        <fullName evidence="3">Uncharacterized protein</fullName>
    </submittedName>
</protein>
<feature type="region of interest" description="Disordered" evidence="2">
    <location>
        <begin position="291"/>
        <end position="330"/>
    </location>
</feature>
<dbReference type="EnsemblMetazoa" id="PPAI000229-RA">
    <property type="protein sequence ID" value="PPAI000229-PA"/>
    <property type="gene ID" value="PPAI000229"/>
</dbReference>
<feature type="compositionally biased region" description="Low complexity" evidence="2">
    <location>
        <begin position="306"/>
        <end position="325"/>
    </location>
</feature>
<sequence length="405" mass="45299">MECMPLRSPPGPYHYHVTDQTKSLQELQNEVGALLEFRDLVIETFPDLKNKMASSSASSTITGLPSSSLASRRSEWEPGIRVRRKLTPKENAEISSSSLIRSRSNSHSGKKEPKSGEGNGSVVQDSGFSTETSSSKETHSASSTNGAMQGVNVSNTSQRMTIDSDNELWNLLDVLHRKSNRLRDEVEHLQQLEKERCKTSSIPHSFQKQLDRVGKEDVQLLRKERDRLLDKLAEMEAENLSGRIKSTNMEDQINALNLAKQELEEQLKVALSQKVELNSRIKDLHQQFEASKQSRTNLHSARKFSTSDTFSSGSSSTHQGASSSGNVASTTKITRNDGGILGRLDGLVSTPNRLNKVRLADSKKIEAILLENNVVELQRHLLTLTVQNQVSFFLCIFLHFSFRFY</sequence>
<reference evidence="3" key="1">
    <citation type="submission" date="2022-08" db="UniProtKB">
        <authorList>
            <consortium name="EnsemblMetazoa"/>
        </authorList>
    </citation>
    <scope>IDENTIFICATION</scope>
    <source>
        <strain evidence="3">Israel</strain>
    </source>
</reference>
<feature type="coiled-coil region" evidence="1">
    <location>
        <begin position="172"/>
        <end position="287"/>
    </location>
</feature>
<accession>A0A1B0CYQ7</accession>
<dbReference type="EMBL" id="AJVK01020320">
    <property type="status" value="NOT_ANNOTATED_CDS"/>
    <property type="molecule type" value="Genomic_DNA"/>
</dbReference>
<evidence type="ECO:0000256" key="1">
    <source>
        <dbReference type="SAM" id="Coils"/>
    </source>
</evidence>
<proteinExistence type="predicted"/>
<keyword evidence="4" id="KW-1185">Reference proteome</keyword>
<evidence type="ECO:0000313" key="4">
    <source>
        <dbReference type="Proteomes" id="UP000092462"/>
    </source>
</evidence>
<dbReference type="AlphaFoldDB" id="A0A1B0CYQ7"/>
<feature type="region of interest" description="Disordered" evidence="2">
    <location>
        <begin position="51"/>
        <end position="151"/>
    </location>
</feature>
<organism evidence="3 4">
    <name type="scientific">Phlebotomus papatasi</name>
    <name type="common">Sandfly</name>
    <dbReference type="NCBI Taxonomy" id="29031"/>
    <lineage>
        <taxon>Eukaryota</taxon>
        <taxon>Metazoa</taxon>
        <taxon>Ecdysozoa</taxon>
        <taxon>Arthropoda</taxon>
        <taxon>Hexapoda</taxon>
        <taxon>Insecta</taxon>
        <taxon>Pterygota</taxon>
        <taxon>Neoptera</taxon>
        <taxon>Endopterygota</taxon>
        <taxon>Diptera</taxon>
        <taxon>Nematocera</taxon>
        <taxon>Psychodoidea</taxon>
        <taxon>Psychodidae</taxon>
        <taxon>Phlebotomus</taxon>
        <taxon>Phlebotomus</taxon>
    </lineage>
</organism>
<evidence type="ECO:0000313" key="3">
    <source>
        <dbReference type="EnsemblMetazoa" id="PPAI000229-PA"/>
    </source>
</evidence>
<name>A0A1B0CYQ7_PHLPP</name>
<feature type="compositionally biased region" description="Low complexity" evidence="2">
    <location>
        <begin position="94"/>
        <end position="107"/>
    </location>
</feature>
<keyword evidence="1" id="KW-0175">Coiled coil</keyword>